<dbReference type="InterPro" id="IPR008136">
    <property type="entry name" value="CinA_C"/>
</dbReference>
<proteinExistence type="predicted"/>
<sequence length="159" mass="17888">MVSDRELLKLAGTTIEALRKRGLRVVTVESCTGGMVVSLLTAHAGASDVVEGGWSHTPTRLSKILSRWIDDRWTGTAPSVRRSSSRWRLARWIVPSKRTSPLQSAALQARKVERRRSRWARCASALRMMAAPARSVRHVILREIAHPSVRRPPNMRLSY</sequence>
<dbReference type="Gene3D" id="3.90.950.20">
    <property type="entry name" value="CinA-like"/>
    <property type="match status" value="1"/>
</dbReference>
<gene>
    <name evidence="2" type="ORF">DOFOFD_07945</name>
</gene>
<organism evidence="2 3">
    <name type="scientific">Sorlinia euscelidii</name>
    <dbReference type="NCBI Taxonomy" id="3081148"/>
    <lineage>
        <taxon>Bacteria</taxon>
        <taxon>Pseudomonadati</taxon>
        <taxon>Pseudomonadota</taxon>
        <taxon>Alphaproteobacteria</taxon>
        <taxon>Acetobacterales</taxon>
        <taxon>Acetobacteraceae</taxon>
        <taxon>Sorlinia</taxon>
    </lineage>
</organism>
<protein>
    <recommendedName>
        <fullName evidence="1">CinA C-terminal domain-containing protein</fullName>
    </recommendedName>
</protein>
<dbReference type="Pfam" id="PF02464">
    <property type="entry name" value="CinA"/>
    <property type="match status" value="1"/>
</dbReference>
<evidence type="ECO:0000313" key="2">
    <source>
        <dbReference type="EMBL" id="MEE8658941.1"/>
    </source>
</evidence>
<dbReference type="EMBL" id="JAWJZY010000003">
    <property type="protein sequence ID" value="MEE8658941.1"/>
    <property type="molecule type" value="Genomic_DNA"/>
</dbReference>
<dbReference type="SUPFAM" id="SSF142433">
    <property type="entry name" value="CinA-like"/>
    <property type="match status" value="1"/>
</dbReference>
<keyword evidence="3" id="KW-1185">Reference proteome</keyword>
<evidence type="ECO:0000259" key="1">
    <source>
        <dbReference type="Pfam" id="PF02464"/>
    </source>
</evidence>
<reference evidence="2 3" key="1">
    <citation type="submission" date="2023-10" db="EMBL/GenBank/DDBJ databases">
        <title>Sorlinia euscelidii gen. nov., sp. nov., an acetic acid bacteria isolated from the gut of Euscelidius variegatus emitter.</title>
        <authorList>
            <person name="Michoud G."/>
            <person name="Marasco R."/>
            <person name="Seferji K."/>
            <person name="Gonella E."/>
            <person name="Garuglieri E."/>
            <person name="Alma A."/>
            <person name="Mapelli F."/>
            <person name="Borin S."/>
            <person name="Daffonchio D."/>
            <person name="Crotti E."/>
        </authorList>
    </citation>
    <scope>NUCLEOTIDE SEQUENCE [LARGE SCALE GENOMIC DNA]</scope>
    <source>
        <strain evidence="2 3">EV16P</strain>
    </source>
</reference>
<evidence type="ECO:0000313" key="3">
    <source>
        <dbReference type="Proteomes" id="UP001312908"/>
    </source>
</evidence>
<dbReference type="Proteomes" id="UP001312908">
    <property type="component" value="Unassembled WGS sequence"/>
</dbReference>
<dbReference type="InterPro" id="IPR036653">
    <property type="entry name" value="CinA-like_C"/>
</dbReference>
<name>A0ABU7U4P0_9PROT</name>
<feature type="domain" description="CinA C-terminal" evidence="1">
    <location>
        <begin position="9"/>
        <end position="54"/>
    </location>
</feature>
<comment type="caution">
    <text evidence="2">The sequence shown here is derived from an EMBL/GenBank/DDBJ whole genome shotgun (WGS) entry which is preliminary data.</text>
</comment>
<accession>A0ABU7U4P0</accession>